<dbReference type="SUPFAM" id="SSF57903">
    <property type="entry name" value="FYVE/PHD zinc finger"/>
    <property type="match status" value="1"/>
</dbReference>
<sequence length="509" mass="51953">MPPARAAAPSLPPCSDCGAKSDFDLDPELGKATCRCGMVMPYRPAPARQAAKKSPTRIQKWYAEMSRRLGGLPSFVVKDASRMYHACLLKDKERQGCKDLDLALAALDRAMCKIGILRSRPDLLASTAQRVDGDGLTAGKLLVDSKAKEPLPSESPTLEKFVALLCEELKLRGQWAKVAAAVAAQADALGAGRDTPPLTLAATVCVLVVERHPPKEAPSSQTIAAAAGLEEKDLLETYQMQLLPHLQALLDASQEAILPTAPPALGAPAPPSGKLKPVSKRGRGRGGRGGRGRGRGRGRGAAAVSAEGAAGDGAAGTSRAADDGSGDEAGSAGGSAGQAAEGVAAASEADADASQPPCLHCGELTEPDAPSGLCVDCRADQCRLCGRVDPIALDAHWRCFGCMREASIRSRHERLGRLYQLHHLLQPPPQPQQPTPSPPGEGSEGASSLPAPIVVPLAGPGAALATPAADATPAAPAAAAPAVAPAAGASAVAADPDPLPARAASVEMP</sequence>
<dbReference type="Proteomes" id="UP000013827">
    <property type="component" value="Unassembled WGS sequence"/>
</dbReference>
<reference evidence="3" key="1">
    <citation type="journal article" date="2013" name="Nature">
        <title>Pan genome of the phytoplankton Emiliania underpins its global distribution.</title>
        <authorList>
            <person name="Read B.A."/>
            <person name="Kegel J."/>
            <person name="Klute M.J."/>
            <person name="Kuo A."/>
            <person name="Lefebvre S.C."/>
            <person name="Maumus F."/>
            <person name="Mayer C."/>
            <person name="Miller J."/>
            <person name="Monier A."/>
            <person name="Salamov A."/>
            <person name="Young J."/>
            <person name="Aguilar M."/>
            <person name="Claverie J.M."/>
            <person name="Frickenhaus S."/>
            <person name="Gonzalez K."/>
            <person name="Herman E.K."/>
            <person name="Lin Y.C."/>
            <person name="Napier J."/>
            <person name="Ogata H."/>
            <person name="Sarno A.F."/>
            <person name="Shmutz J."/>
            <person name="Schroeder D."/>
            <person name="de Vargas C."/>
            <person name="Verret F."/>
            <person name="von Dassow P."/>
            <person name="Valentin K."/>
            <person name="Van de Peer Y."/>
            <person name="Wheeler G."/>
            <person name="Dacks J.B."/>
            <person name="Delwiche C.F."/>
            <person name="Dyhrman S.T."/>
            <person name="Glockner G."/>
            <person name="John U."/>
            <person name="Richards T."/>
            <person name="Worden A.Z."/>
            <person name="Zhang X."/>
            <person name="Grigoriev I.V."/>
            <person name="Allen A.E."/>
            <person name="Bidle K."/>
            <person name="Borodovsky M."/>
            <person name="Bowler C."/>
            <person name="Brownlee C."/>
            <person name="Cock J.M."/>
            <person name="Elias M."/>
            <person name="Gladyshev V.N."/>
            <person name="Groth M."/>
            <person name="Guda C."/>
            <person name="Hadaegh A."/>
            <person name="Iglesias-Rodriguez M.D."/>
            <person name="Jenkins J."/>
            <person name="Jones B.M."/>
            <person name="Lawson T."/>
            <person name="Leese F."/>
            <person name="Lindquist E."/>
            <person name="Lobanov A."/>
            <person name="Lomsadze A."/>
            <person name="Malik S.B."/>
            <person name="Marsh M.E."/>
            <person name="Mackinder L."/>
            <person name="Mock T."/>
            <person name="Mueller-Roeber B."/>
            <person name="Pagarete A."/>
            <person name="Parker M."/>
            <person name="Probert I."/>
            <person name="Quesneville H."/>
            <person name="Raines C."/>
            <person name="Rensing S.A."/>
            <person name="Riano-Pachon D.M."/>
            <person name="Richier S."/>
            <person name="Rokitta S."/>
            <person name="Shiraiwa Y."/>
            <person name="Soanes D.M."/>
            <person name="van der Giezen M."/>
            <person name="Wahlund T.M."/>
            <person name="Williams B."/>
            <person name="Wilson W."/>
            <person name="Wolfe G."/>
            <person name="Wurch L.L."/>
        </authorList>
    </citation>
    <scope>NUCLEOTIDE SEQUENCE</scope>
</reference>
<keyword evidence="3" id="KW-1185">Reference proteome</keyword>
<proteinExistence type="predicted"/>
<feature type="compositionally biased region" description="Low complexity" evidence="1">
    <location>
        <begin position="337"/>
        <end position="348"/>
    </location>
</feature>
<evidence type="ECO:0000256" key="1">
    <source>
        <dbReference type="SAM" id="MobiDB-lite"/>
    </source>
</evidence>
<dbReference type="PaxDb" id="2903-EOD06939"/>
<accession>A0A0D3I6Q4</accession>
<feature type="compositionally biased region" description="Low complexity" evidence="1">
    <location>
        <begin position="440"/>
        <end position="509"/>
    </location>
</feature>
<evidence type="ECO:0000313" key="3">
    <source>
        <dbReference type="Proteomes" id="UP000013827"/>
    </source>
</evidence>
<feature type="compositionally biased region" description="Low complexity" evidence="1">
    <location>
        <begin position="300"/>
        <end position="309"/>
    </location>
</feature>
<protein>
    <submittedName>
        <fullName evidence="2">Uncharacterized protein</fullName>
    </submittedName>
</protein>
<feature type="region of interest" description="Disordered" evidence="1">
    <location>
        <begin position="425"/>
        <end position="509"/>
    </location>
</feature>
<feature type="region of interest" description="Disordered" evidence="1">
    <location>
        <begin position="261"/>
        <end position="348"/>
    </location>
</feature>
<dbReference type="GeneID" id="17253055"/>
<dbReference type="InterPro" id="IPR011011">
    <property type="entry name" value="Znf_FYVE_PHD"/>
</dbReference>
<dbReference type="AlphaFoldDB" id="A0A0D3I6Q4"/>
<evidence type="ECO:0000313" key="2">
    <source>
        <dbReference type="EnsemblProtists" id="EOD06939"/>
    </source>
</evidence>
<feature type="compositionally biased region" description="Pro residues" evidence="1">
    <location>
        <begin position="426"/>
        <end position="439"/>
    </location>
</feature>
<organism evidence="2 3">
    <name type="scientific">Emiliania huxleyi (strain CCMP1516)</name>
    <dbReference type="NCBI Taxonomy" id="280463"/>
    <lineage>
        <taxon>Eukaryota</taxon>
        <taxon>Haptista</taxon>
        <taxon>Haptophyta</taxon>
        <taxon>Prymnesiophyceae</taxon>
        <taxon>Isochrysidales</taxon>
        <taxon>Noelaerhabdaceae</taxon>
        <taxon>Emiliania</taxon>
    </lineage>
</organism>
<reference evidence="2" key="2">
    <citation type="submission" date="2024-10" db="UniProtKB">
        <authorList>
            <consortium name="EnsemblProtists"/>
        </authorList>
    </citation>
    <scope>IDENTIFICATION</scope>
</reference>
<dbReference type="EnsemblProtists" id="EOD06939">
    <property type="protein sequence ID" value="EOD06939"/>
    <property type="gene ID" value="EMIHUDRAFT_453365"/>
</dbReference>
<name>A0A0D3I6Q4_EMIH1</name>
<dbReference type="KEGG" id="ehx:EMIHUDRAFT_453365"/>
<dbReference type="RefSeq" id="XP_005759368.1">
    <property type="nucleotide sequence ID" value="XM_005759311.1"/>
</dbReference>
<feature type="compositionally biased region" description="Basic residues" evidence="1">
    <location>
        <begin position="277"/>
        <end position="298"/>
    </location>
</feature>
<dbReference type="HOGENOM" id="CLU_535977_0_0_1"/>